<keyword evidence="3" id="KW-1185">Reference proteome</keyword>
<dbReference type="Proteomes" id="UP001610563">
    <property type="component" value="Unassembled WGS sequence"/>
</dbReference>
<evidence type="ECO:0000313" key="2">
    <source>
        <dbReference type="EMBL" id="KAL2785554.1"/>
    </source>
</evidence>
<reference evidence="2 3" key="1">
    <citation type="submission" date="2024-07" db="EMBL/GenBank/DDBJ databases">
        <title>Section-level genome sequencing and comparative genomics of Aspergillus sections Usti and Cavernicolus.</title>
        <authorList>
            <consortium name="Lawrence Berkeley National Laboratory"/>
            <person name="Nybo J.L."/>
            <person name="Vesth T.C."/>
            <person name="Theobald S."/>
            <person name="Frisvad J.C."/>
            <person name="Larsen T.O."/>
            <person name="Kjaerboelling I."/>
            <person name="Rothschild-Mancinelli K."/>
            <person name="Lyhne E.K."/>
            <person name="Kogle M.E."/>
            <person name="Barry K."/>
            <person name="Clum A."/>
            <person name="Na H."/>
            <person name="Ledsgaard L."/>
            <person name="Lin J."/>
            <person name="Lipzen A."/>
            <person name="Kuo A."/>
            <person name="Riley R."/>
            <person name="Mondo S."/>
            <person name="Labutti K."/>
            <person name="Haridas S."/>
            <person name="Pangalinan J."/>
            <person name="Salamov A.A."/>
            <person name="Simmons B.A."/>
            <person name="Magnuson J.K."/>
            <person name="Chen J."/>
            <person name="Drula E."/>
            <person name="Henrissat B."/>
            <person name="Wiebenga A."/>
            <person name="Lubbers R.J."/>
            <person name="Gomes A.C."/>
            <person name="Makela M.R."/>
            <person name="Stajich J."/>
            <person name="Grigoriev I.V."/>
            <person name="Mortensen U.H."/>
            <person name="De Vries R.P."/>
            <person name="Baker S.E."/>
            <person name="Andersen M.R."/>
        </authorList>
    </citation>
    <scope>NUCLEOTIDE SEQUENCE [LARGE SCALE GENOMIC DNA]</scope>
    <source>
        <strain evidence="2 3">CBS 209.92</strain>
    </source>
</reference>
<proteinExistence type="predicted"/>
<dbReference type="EMBL" id="JBFTWV010000141">
    <property type="protein sequence ID" value="KAL2785554.1"/>
    <property type="molecule type" value="Genomic_DNA"/>
</dbReference>
<name>A0ABR4FQM3_9EURO</name>
<comment type="caution">
    <text evidence="2">The sequence shown here is derived from an EMBL/GenBank/DDBJ whole genome shotgun (WGS) entry which is preliminary data.</text>
</comment>
<evidence type="ECO:0000313" key="3">
    <source>
        <dbReference type="Proteomes" id="UP001610563"/>
    </source>
</evidence>
<accession>A0ABR4FQM3</accession>
<gene>
    <name evidence="2" type="ORF">BJX66DRAFT_342995</name>
</gene>
<sequence length="105" mass="10709">MQVNFALAYNYGYWLAGYVAKGPAEIIRLTSTVRAVEAAGGAVAAGISSTSAPLITALGVNFGLWGLAVIPTYFVARKVGLAGQGGEDERSVASTSKDTGNGVKV</sequence>
<feature type="region of interest" description="Disordered" evidence="1">
    <location>
        <begin position="83"/>
        <end position="105"/>
    </location>
</feature>
<protein>
    <submittedName>
        <fullName evidence="2">Uncharacterized protein</fullName>
    </submittedName>
</protein>
<organism evidence="2 3">
    <name type="scientific">Aspergillus keveii</name>
    <dbReference type="NCBI Taxonomy" id="714993"/>
    <lineage>
        <taxon>Eukaryota</taxon>
        <taxon>Fungi</taxon>
        <taxon>Dikarya</taxon>
        <taxon>Ascomycota</taxon>
        <taxon>Pezizomycotina</taxon>
        <taxon>Eurotiomycetes</taxon>
        <taxon>Eurotiomycetidae</taxon>
        <taxon>Eurotiales</taxon>
        <taxon>Aspergillaceae</taxon>
        <taxon>Aspergillus</taxon>
        <taxon>Aspergillus subgen. Nidulantes</taxon>
    </lineage>
</organism>
<evidence type="ECO:0000256" key="1">
    <source>
        <dbReference type="SAM" id="MobiDB-lite"/>
    </source>
</evidence>